<gene>
    <name evidence="2" type="ORF">LNINA_LOCUS10512</name>
</gene>
<evidence type="ECO:0000313" key="3">
    <source>
        <dbReference type="Proteomes" id="UP001497472"/>
    </source>
</evidence>
<dbReference type="Proteomes" id="UP001497472">
    <property type="component" value="Unassembled WGS sequence"/>
</dbReference>
<feature type="region of interest" description="Disordered" evidence="1">
    <location>
        <begin position="1"/>
        <end position="35"/>
    </location>
</feature>
<dbReference type="AlphaFoldDB" id="A0AAV1JPP7"/>
<protein>
    <submittedName>
        <fullName evidence="2">Uncharacterized protein</fullName>
    </submittedName>
</protein>
<proteinExistence type="predicted"/>
<organism evidence="2 3">
    <name type="scientific">Leptosia nina</name>
    <dbReference type="NCBI Taxonomy" id="320188"/>
    <lineage>
        <taxon>Eukaryota</taxon>
        <taxon>Metazoa</taxon>
        <taxon>Ecdysozoa</taxon>
        <taxon>Arthropoda</taxon>
        <taxon>Hexapoda</taxon>
        <taxon>Insecta</taxon>
        <taxon>Pterygota</taxon>
        <taxon>Neoptera</taxon>
        <taxon>Endopterygota</taxon>
        <taxon>Lepidoptera</taxon>
        <taxon>Glossata</taxon>
        <taxon>Ditrysia</taxon>
        <taxon>Papilionoidea</taxon>
        <taxon>Pieridae</taxon>
        <taxon>Pierinae</taxon>
        <taxon>Leptosia</taxon>
    </lineage>
</organism>
<evidence type="ECO:0000256" key="1">
    <source>
        <dbReference type="SAM" id="MobiDB-lite"/>
    </source>
</evidence>
<keyword evidence="3" id="KW-1185">Reference proteome</keyword>
<comment type="caution">
    <text evidence="2">The sequence shown here is derived from an EMBL/GenBank/DDBJ whole genome shotgun (WGS) entry which is preliminary data.</text>
</comment>
<reference evidence="2 3" key="1">
    <citation type="submission" date="2023-11" db="EMBL/GenBank/DDBJ databases">
        <authorList>
            <person name="Okamura Y."/>
        </authorList>
    </citation>
    <scope>NUCLEOTIDE SEQUENCE [LARGE SCALE GENOMIC DNA]</scope>
</reference>
<evidence type="ECO:0000313" key="2">
    <source>
        <dbReference type="EMBL" id="CAK1551367.1"/>
    </source>
</evidence>
<accession>A0AAV1JPP7</accession>
<sequence length="90" mass="9879">MKKRRRNDGEAEWPMSSGHAVVSAEGEAVSQADEADEADYITRGLTGELRVSGERIKLAGVFVYVLLKTPLSSILGFMKFGLTITITLYE</sequence>
<name>A0AAV1JPP7_9NEOP</name>
<dbReference type="EMBL" id="CAVLEF010000122">
    <property type="protein sequence ID" value="CAK1551367.1"/>
    <property type="molecule type" value="Genomic_DNA"/>
</dbReference>